<feature type="region of interest" description="Disordered" evidence="1">
    <location>
        <begin position="207"/>
        <end position="264"/>
    </location>
</feature>
<name>S4Y1B0_SORCE</name>
<dbReference type="RefSeq" id="WP_020738116.1">
    <property type="nucleotide sequence ID" value="NC_021658.1"/>
</dbReference>
<organism evidence="3 4">
    <name type="scientific">Sorangium cellulosum So0157-2</name>
    <dbReference type="NCBI Taxonomy" id="1254432"/>
    <lineage>
        <taxon>Bacteria</taxon>
        <taxon>Pseudomonadati</taxon>
        <taxon>Myxococcota</taxon>
        <taxon>Polyangia</taxon>
        <taxon>Polyangiales</taxon>
        <taxon>Polyangiaceae</taxon>
        <taxon>Sorangium</taxon>
    </lineage>
</organism>
<evidence type="ECO:0000256" key="1">
    <source>
        <dbReference type="SAM" id="MobiDB-lite"/>
    </source>
</evidence>
<dbReference type="EMBL" id="CP003969">
    <property type="protein sequence ID" value="AGP38524.1"/>
    <property type="molecule type" value="Genomic_DNA"/>
</dbReference>
<keyword evidence="2" id="KW-0732">Signal</keyword>
<sequence length="264" mass="25569">MAGAPLAALLVALLAASGCGGGSAPRAEVLQPSPPPAPAPAPTREVRNPPPPSDAPEPDPEAARLFLSRVGQQRPAASAPAPRVTALALANTARGEARGMTPLGDVVSLAIGEGESSAIPVRVAPGECAVFIAQGGLGVIEVDLFVTKGAPPSHEIVGQDADSGPIAVIGGRGACFTSPGGAPFAGSLHAQVRRGAGVVLVQGYRGPRLPAPRGAGPPGATPPDTAPPSAAPPSAAPPSAPSFSAAPSSSAAPPGAASLRAPPR</sequence>
<dbReference type="AlphaFoldDB" id="S4Y1B0"/>
<evidence type="ECO:0000256" key="2">
    <source>
        <dbReference type="SAM" id="SignalP"/>
    </source>
</evidence>
<protein>
    <submittedName>
        <fullName evidence="3">Uncharacterized protein</fullName>
    </submittedName>
</protein>
<evidence type="ECO:0000313" key="3">
    <source>
        <dbReference type="EMBL" id="AGP38524.1"/>
    </source>
</evidence>
<feature type="compositionally biased region" description="Pro residues" evidence="1">
    <location>
        <begin position="219"/>
        <end position="240"/>
    </location>
</feature>
<dbReference type="HOGENOM" id="CLU_1053384_0_0_7"/>
<dbReference type="KEGG" id="scu:SCE1572_31050"/>
<feature type="chain" id="PRO_5004525585" evidence="2">
    <location>
        <begin position="22"/>
        <end position="264"/>
    </location>
</feature>
<feature type="signal peptide" evidence="2">
    <location>
        <begin position="1"/>
        <end position="21"/>
    </location>
</feature>
<feature type="compositionally biased region" description="Pro residues" evidence="1">
    <location>
        <begin position="32"/>
        <end position="41"/>
    </location>
</feature>
<feature type="region of interest" description="Disordered" evidence="1">
    <location>
        <begin position="19"/>
        <end position="62"/>
    </location>
</feature>
<gene>
    <name evidence="3" type="ORF">SCE1572_31050</name>
</gene>
<accession>S4Y1B0</accession>
<reference evidence="3 4" key="1">
    <citation type="journal article" date="2013" name="Sci. Rep.">
        <title>Extraordinary expansion of a Sorangium cellulosum genome from an alkaline milieu.</title>
        <authorList>
            <person name="Han K."/>
            <person name="Li Z.F."/>
            <person name="Peng R."/>
            <person name="Zhu L.P."/>
            <person name="Zhou T."/>
            <person name="Wang L.G."/>
            <person name="Li S.G."/>
            <person name="Zhang X.B."/>
            <person name="Hu W."/>
            <person name="Wu Z.H."/>
            <person name="Qin N."/>
            <person name="Li Y.Z."/>
        </authorList>
    </citation>
    <scope>NUCLEOTIDE SEQUENCE [LARGE SCALE GENOMIC DNA]</scope>
    <source>
        <strain evidence="3 4">So0157-2</strain>
    </source>
</reference>
<proteinExistence type="predicted"/>
<dbReference type="PATRIC" id="fig|1254432.3.peg.7014"/>
<dbReference type="STRING" id="1254432.SCE1572_31050"/>
<evidence type="ECO:0000313" key="4">
    <source>
        <dbReference type="Proteomes" id="UP000014803"/>
    </source>
</evidence>
<dbReference type="Proteomes" id="UP000014803">
    <property type="component" value="Chromosome"/>
</dbReference>
<feature type="compositionally biased region" description="Low complexity" evidence="1">
    <location>
        <begin position="241"/>
        <end position="264"/>
    </location>
</feature>